<evidence type="ECO:0000313" key="6">
    <source>
        <dbReference type="Proteomes" id="UP001177140"/>
    </source>
</evidence>
<dbReference type="InterPro" id="IPR006456">
    <property type="entry name" value="ZF_HD_homeobox_Cys/His_dimer"/>
</dbReference>
<evidence type="ECO:0000256" key="3">
    <source>
        <dbReference type="ARBA" id="ARBA00022833"/>
    </source>
</evidence>
<dbReference type="EMBL" id="JAJJMA010189581">
    <property type="protein sequence ID" value="MCL7038353.1"/>
    <property type="molecule type" value="Genomic_DNA"/>
</dbReference>
<dbReference type="GO" id="GO:0000976">
    <property type="term" value="F:transcription cis-regulatory region binding"/>
    <property type="evidence" value="ECO:0007669"/>
    <property type="project" value="TreeGrafter"/>
</dbReference>
<evidence type="ECO:0000256" key="1">
    <source>
        <dbReference type="ARBA" id="ARBA00022723"/>
    </source>
</evidence>
<name>A0AA41SPN8_PAPNU</name>
<dbReference type="PROSITE" id="PS51523">
    <property type="entry name" value="ZF_HD_DIMER"/>
    <property type="match status" value="1"/>
</dbReference>
<keyword evidence="6" id="KW-1185">Reference proteome</keyword>
<keyword evidence="1" id="KW-0479">Metal-binding</keyword>
<keyword evidence="3" id="KW-0862">Zinc</keyword>
<dbReference type="GO" id="GO:0050793">
    <property type="term" value="P:regulation of developmental process"/>
    <property type="evidence" value="ECO:0007669"/>
    <property type="project" value="TreeGrafter"/>
</dbReference>
<comment type="caution">
    <text evidence="5">The sequence shown here is derived from an EMBL/GenBank/DDBJ whole genome shotgun (WGS) entry which is preliminary data.</text>
</comment>
<reference evidence="5" key="1">
    <citation type="submission" date="2022-03" db="EMBL/GenBank/DDBJ databases">
        <title>A functionally conserved STORR gene fusion in Papaver species that diverged 16.8 million years ago.</title>
        <authorList>
            <person name="Catania T."/>
        </authorList>
    </citation>
    <scope>NUCLEOTIDE SEQUENCE</scope>
    <source>
        <strain evidence="5">S-191538</strain>
    </source>
</reference>
<dbReference type="Proteomes" id="UP001177140">
    <property type="component" value="Unassembled WGS sequence"/>
</dbReference>
<dbReference type="PANTHER" id="PTHR31948:SF119">
    <property type="entry name" value="ZINC-FINGER HOMEODOMAIN PROTEIN 6-LIKE"/>
    <property type="match status" value="1"/>
</dbReference>
<gene>
    <name evidence="5" type="ORF">MKW94_021911</name>
</gene>
<keyword evidence="2" id="KW-0863">Zinc-finger</keyword>
<accession>A0AA41SPN8</accession>
<evidence type="ECO:0000256" key="2">
    <source>
        <dbReference type="ARBA" id="ARBA00022771"/>
    </source>
</evidence>
<organism evidence="5 6">
    <name type="scientific">Papaver nudicaule</name>
    <name type="common">Iceland poppy</name>
    <dbReference type="NCBI Taxonomy" id="74823"/>
    <lineage>
        <taxon>Eukaryota</taxon>
        <taxon>Viridiplantae</taxon>
        <taxon>Streptophyta</taxon>
        <taxon>Embryophyta</taxon>
        <taxon>Tracheophyta</taxon>
        <taxon>Spermatophyta</taxon>
        <taxon>Magnoliopsida</taxon>
        <taxon>Ranunculales</taxon>
        <taxon>Papaveraceae</taxon>
        <taxon>Papaveroideae</taxon>
        <taxon>Papaver</taxon>
    </lineage>
</organism>
<proteinExistence type="predicted"/>
<dbReference type="NCBIfam" id="TIGR01566">
    <property type="entry name" value="ZF_HD_prot_N"/>
    <property type="match status" value="1"/>
</dbReference>
<sequence length="90" mass="10151">MPSSLPLRANFGCSYRGIKVERKLKNELVTVYGDCMKNHAAHMGLNVVDGCGEFMPGGEEGTPEALNCAACECHRNFHRLCRYVVQYYEY</sequence>
<feature type="domain" description="ZF-HD dimerization-type" evidence="4">
    <location>
        <begin position="32"/>
        <end position="81"/>
    </location>
</feature>
<dbReference type="PANTHER" id="PTHR31948">
    <property type="entry name" value="ZINC-FINGER HOMEODOMAIN PROTEIN 2"/>
    <property type="match status" value="1"/>
</dbReference>
<dbReference type="GO" id="GO:0008270">
    <property type="term" value="F:zinc ion binding"/>
    <property type="evidence" value="ECO:0007669"/>
    <property type="project" value="UniProtKB-KW"/>
</dbReference>
<protein>
    <recommendedName>
        <fullName evidence="4">ZF-HD dimerization-type domain-containing protein</fullName>
    </recommendedName>
</protein>
<dbReference type="GO" id="GO:0005634">
    <property type="term" value="C:nucleus"/>
    <property type="evidence" value="ECO:0007669"/>
    <property type="project" value="TreeGrafter"/>
</dbReference>
<dbReference type="Pfam" id="PF04770">
    <property type="entry name" value="ZF-HD_dimer"/>
    <property type="match status" value="1"/>
</dbReference>
<evidence type="ECO:0000313" key="5">
    <source>
        <dbReference type="EMBL" id="MCL7038353.1"/>
    </source>
</evidence>
<dbReference type="AlphaFoldDB" id="A0AA41SPN8"/>
<dbReference type="GO" id="GO:0003700">
    <property type="term" value="F:DNA-binding transcription factor activity"/>
    <property type="evidence" value="ECO:0007669"/>
    <property type="project" value="TreeGrafter"/>
</dbReference>
<evidence type="ECO:0000259" key="4">
    <source>
        <dbReference type="PROSITE" id="PS51523"/>
    </source>
</evidence>